<evidence type="ECO:0000256" key="1">
    <source>
        <dbReference type="SAM" id="Phobius"/>
    </source>
</evidence>
<dbReference type="PANTHER" id="PTHR39555">
    <property type="entry name" value="FIMBRIAL ASSEMBLY PROTEIN PILO-LIKE PROTEIN-RELATED"/>
    <property type="match status" value="1"/>
</dbReference>
<dbReference type="PANTHER" id="PTHR39555:SF1">
    <property type="entry name" value="TYPE IV PILUS INNER MEMBRANE COMPONENT PILO"/>
    <property type="match status" value="1"/>
</dbReference>
<comment type="caution">
    <text evidence="2">The sequence shown here is derived from an EMBL/GenBank/DDBJ whole genome shotgun (WGS) entry which is preliminary data.</text>
</comment>
<accession>A0A3N5Y6Z8</accession>
<dbReference type="InterPro" id="IPR014717">
    <property type="entry name" value="Transl_elong_EF1B/ribsomal_bS6"/>
</dbReference>
<organism evidence="2 3">
    <name type="scientific">Alteromonas sediminis</name>
    <dbReference type="NCBI Taxonomy" id="2259342"/>
    <lineage>
        <taxon>Bacteria</taxon>
        <taxon>Pseudomonadati</taxon>
        <taxon>Pseudomonadota</taxon>
        <taxon>Gammaproteobacteria</taxon>
        <taxon>Alteromonadales</taxon>
        <taxon>Alteromonadaceae</taxon>
        <taxon>Alteromonas/Salinimonas group</taxon>
        <taxon>Alteromonas</taxon>
    </lineage>
</organism>
<dbReference type="InterPro" id="IPR007445">
    <property type="entry name" value="PilO"/>
</dbReference>
<feature type="transmembrane region" description="Helical" evidence="1">
    <location>
        <begin position="28"/>
        <end position="46"/>
    </location>
</feature>
<dbReference type="Pfam" id="PF04350">
    <property type="entry name" value="PilO"/>
    <property type="match status" value="1"/>
</dbReference>
<keyword evidence="1" id="KW-0472">Membrane</keyword>
<dbReference type="GO" id="GO:0043107">
    <property type="term" value="P:type IV pilus-dependent motility"/>
    <property type="evidence" value="ECO:0007669"/>
    <property type="project" value="InterPro"/>
</dbReference>
<proteinExistence type="predicted"/>
<dbReference type="PIRSF" id="PIRSF016482">
    <property type="entry name" value="PilO"/>
    <property type="match status" value="1"/>
</dbReference>
<dbReference type="OrthoDB" id="9802133at2"/>
<keyword evidence="3" id="KW-1185">Reference proteome</keyword>
<dbReference type="Gene3D" id="3.30.70.60">
    <property type="match status" value="1"/>
</dbReference>
<keyword evidence="1" id="KW-0812">Transmembrane</keyword>
<protein>
    <submittedName>
        <fullName evidence="2">Pilus assembly protein PilP</fullName>
    </submittedName>
</protein>
<evidence type="ECO:0000313" key="3">
    <source>
        <dbReference type="Proteomes" id="UP000275281"/>
    </source>
</evidence>
<dbReference type="RefSeq" id="WP_124027728.1">
    <property type="nucleotide sequence ID" value="NZ_JBHRSN010000006.1"/>
</dbReference>
<sequence length="211" mass="23783">MKFDVNKLKDLNELDFEQISIWPFEVKFVVALFVAIAIGGLSYYMIIMPKLPVLDSAELKEVELKQQYEAKYRLAANLEGYQEQLERIKDDFSSMLKSLPTSNETPGLLDDITYAGTSSGLTFKLLNWQQEIPKEFYSELPIQIEVSGSYHEFGEFVSKMADLPRIVTVHDFTVGREGSDLSLQMQAKTYRTAASDTDILAEAASSQGGQQ</sequence>
<keyword evidence="1" id="KW-1133">Transmembrane helix</keyword>
<dbReference type="Proteomes" id="UP000275281">
    <property type="component" value="Unassembled WGS sequence"/>
</dbReference>
<dbReference type="Gene3D" id="1.10.287.540">
    <property type="entry name" value="Helix hairpin bin"/>
    <property type="match status" value="1"/>
</dbReference>
<dbReference type="GO" id="GO:0043683">
    <property type="term" value="P:type IV pilus assembly"/>
    <property type="evidence" value="ECO:0007669"/>
    <property type="project" value="InterPro"/>
</dbReference>
<dbReference type="AlphaFoldDB" id="A0A3N5Y6Z8"/>
<dbReference type="EMBL" id="RPOK01000003">
    <property type="protein sequence ID" value="RPJ66369.1"/>
    <property type="molecule type" value="Genomic_DNA"/>
</dbReference>
<gene>
    <name evidence="2" type="ORF">DRW07_09750</name>
</gene>
<evidence type="ECO:0000313" key="2">
    <source>
        <dbReference type="EMBL" id="RPJ66369.1"/>
    </source>
</evidence>
<reference evidence="2 3" key="1">
    <citation type="submission" date="2018-11" db="EMBL/GenBank/DDBJ databases">
        <authorList>
            <person name="Ye M.-Q."/>
            <person name="Du Z.-J."/>
        </authorList>
    </citation>
    <scope>NUCLEOTIDE SEQUENCE [LARGE SCALE GENOMIC DNA]</scope>
    <source>
        <strain evidence="2 3">U0105</strain>
    </source>
</reference>
<name>A0A3N5Y6Z8_9ALTE</name>